<evidence type="ECO:0000259" key="8">
    <source>
        <dbReference type="Pfam" id="PF12019"/>
    </source>
</evidence>
<proteinExistence type="predicted"/>
<dbReference type="SUPFAM" id="SSF54523">
    <property type="entry name" value="Pili subunits"/>
    <property type="match status" value="1"/>
</dbReference>
<gene>
    <name evidence="9" type="ORF">MNBD_GAMMA11-1310</name>
</gene>
<keyword evidence="4" id="KW-0997">Cell inner membrane</keyword>
<evidence type="ECO:0000256" key="3">
    <source>
        <dbReference type="ARBA" id="ARBA00022481"/>
    </source>
</evidence>
<comment type="subcellular location">
    <subcellularLocation>
        <location evidence="1">Cell inner membrane</location>
        <topology evidence="1">Single-pass membrane protein</topology>
    </subcellularLocation>
</comment>
<organism evidence="9">
    <name type="scientific">hydrothermal vent metagenome</name>
    <dbReference type="NCBI Taxonomy" id="652676"/>
    <lineage>
        <taxon>unclassified sequences</taxon>
        <taxon>metagenomes</taxon>
        <taxon>ecological metagenomes</taxon>
    </lineage>
</organism>
<dbReference type="Gene3D" id="3.55.40.10">
    <property type="entry name" value="minor pseudopilin epsh domain"/>
    <property type="match status" value="1"/>
</dbReference>
<name>A0A3B0WSL6_9ZZZZ</name>
<dbReference type="GO" id="GO:0015627">
    <property type="term" value="C:type II protein secretion system complex"/>
    <property type="evidence" value="ECO:0007669"/>
    <property type="project" value="InterPro"/>
</dbReference>
<dbReference type="AlphaFoldDB" id="A0A3B0WSL6"/>
<keyword evidence="3" id="KW-0488">Methylation</keyword>
<dbReference type="InterPro" id="IPR022346">
    <property type="entry name" value="T2SS_GspH"/>
</dbReference>
<dbReference type="GO" id="GO:0005886">
    <property type="term" value="C:plasma membrane"/>
    <property type="evidence" value="ECO:0007669"/>
    <property type="project" value="UniProtKB-SubCell"/>
</dbReference>
<keyword evidence="2" id="KW-1003">Cell membrane</keyword>
<sequence length="185" mass="19724">MELMVVVAMASMLAAIGMPSFNAMIITNELADTSNDLTLSLKRARAEAITSGRDVRVCSSLTTQSSDAGNAICSLAAGNWGKGWLILVDRNQDGNFKESDNELLWVKRIDAGRGITINPVPPVGLTTNNFESAVTFSYTGEIKKSANGGFQLCSGIEGGFPRREITVSVSGQTHFEKNTNSAVDC</sequence>
<feature type="domain" description="General secretion pathway GspH" evidence="8">
    <location>
        <begin position="34"/>
        <end position="171"/>
    </location>
</feature>
<evidence type="ECO:0000256" key="4">
    <source>
        <dbReference type="ARBA" id="ARBA00022519"/>
    </source>
</evidence>
<protein>
    <recommendedName>
        <fullName evidence="8">General secretion pathway GspH domain-containing protein</fullName>
    </recommendedName>
</protein>
<evidence type="ECO:0000256" key="2">
    <source>
        <dbReference type="ARBA" id="ARBA00022475"/>
    </source>
</evidence>
<dbReference type="InterPro" id="IPR045584">
    <property type="entry name" value="Pilin-like"/>
</dbReference>
<dbReference type="Pfam" id="PF12019">
    <property type="entry name" value="GspH"/>
    <property type="match status" value="1"/>
</dbReference>
<keyword evidence="5" id="KW-0812">Transmembrane</keyword>
<evidence type="ECO:0000313" key="9">
    <source>
        <dbReference type="EMBL" id="VAW59058.1"/>
    </source>
</evidence>
<accession>A0A3B0WSL6</accession>
<keyword evidence="7" id="KW-0472">Membrane</keyword>
<evidence type="ECO:0000256" key="5">
    <source>
        <dbReference type="ARBA" id="ARBA00022692"/>
    </source>
</evidence>
<evidence type="ECO:0000256" key="7">
    <source>
        <dbReference type="ARBA" id="ARBA00023136"/>
    </source>
</evidence>
<dbReference type="GO" id="GO:0015628">
    <property type="term" value="P:protein secretion by the type II secretion system"/>
    <property type="evidence" value="ECO:0007669"/>
    <property type="project" value="InterPro"/>
</dbReference>
<keyword evidence="6" id="KW-1133">Transmembrane helix</keyword>
<evidence type="ECO:0000256" key="1">
    <source>
        <dbReference type="ARBA" id="ARBA00004377"/>
    </source>
</evidence>
<evidence type="ECO:0000256" key="6">
    <source>
        <dbReference type="ARBA" id="ARBA00022989"/>
    </source>
</evidence>
<reference evidence="9" key="1">
    <citation type="submission" date="2018-06" db="EMBL/GenBank/DDBJ databases">
        <authorList>
            <person name="Zhirakovskaya E."/>
        </authorList>
    </citation>
    <scope>NUCLEOTIDE SEQUENCE</scope>
</reference>
<dbReference type="EMBL" id="UOFG01000062">
    <property type="protein sequence ID" value="VAW59058.1"/>
    <property type="molecule type" value="Genomic_DNA"/>
</dbReference>